<dbReference type="STRING" id="67365.GCA_001704635_02299"/>
<protein>
    <submittedName>
        <fullName evidence="1">Uncharacterized protein</fullName>
    </submittedName>
</protein>
<keyword evidence="2" id="KW-1185">Reference proteome</keyword>
<dbReference type="RefSeq" id="WP_211301911.1">
    <property type="nucleotide sequence ID" value="NZ_ASQP01000566.1"/>
</dbReference>
<dbReference type="AlphaFoldDB" id="A0A1R1S418"/>
<comment type="caution">
    <text evidence="1">The sequence shown here is derived from an EMBL/GenBank/DDBJ whole genome shotgun (WGS) entry which is preliminary data.</text>
</comment>
<proteinExistence type="predicted"/>
<gene>
    <name evidence="1" type="ORF">SPAR_43436</name>
</gene>
<evidence type="ECO:0000313" key="1">
    <source>
        <dbReference type="EMBL" id="OMI33027.1"/>
    </source>
</evidence>
<dbReference type="EMBL" id="ASQP01000566">
    <property type="protein sequence ID" value="OMI33027.1"/>
    <property type="molecule type" value="Genomic_DNA"/>
</dbReference>
<reference evidence="1 2" key="1">
    <citation type="submission" date="2013-05" db="EMBL/GenBank/DDBJ databases">
        <title>Genome sequence of Streptomyces sparsogenes DSM 40356.</title>
        <authorList>
            <person name="Coyne S."/>
            <person name="Seebeck F.P."/>
        </authorList>
    </citation>
    <scope>NUCLEOTIDE SEQUENCE [LARGE SCALE GENOMIC DNA]</scope>
    <source>
        <strain evidence="1 2">DSM 40356</strain>
    </source>
</reference>
<feature type="non-terminal residue" evidence="1">
    <location>
        <position position="1"/>
    </location>
</feature>
<evidence type="ECO:0000313" key="2">
    <source>
        <dbReference type="Proteomes" id="UP000186168"/>
    </source>
</evidence>
<name>A0A1R1S418_9ACTN</name>
<organism evidence="1 2">
    <name type="scientific">Streptomyces sparsogenes DSM 40356</name>
    <dbReference type="NCBI Taxonomy" id="1331668"/>
    <lineage>
        <taxon>Bacteria</taxon>
        <taxon>Bacillati</taxon>
        <taxon>Actinomycetota</taxon>
        <taxon>Actinomycetes</taxon>
        <taxon>Kitasatosporales</taxon>
        <taxon>Streptomycetaceae</taxon>
        <taxon>Streptomyces</taxon>
    </lineage>
</organism>
<accession>A0A1R1S418</accession>
<sequence>RGTKPISPVSLTGDRWLGVLKHTPTILAMSSEAVTIRVDPCELPADSFTESDIARIHLVSVIESAATALGQYAQTVGEDLAQAGDYARRAKRLDSLDSLDSVLRQAVIAERVRGTSWETIAEALRMEAPDAEARWGDAVEQWRRETRATSIYRENPGRAAASADRYITTGKPYQFSTATRRPLSVSLDAAAHLTGRNVAAADHAFAGTVCTHCPCDSPLPGRTVG</sequence>
<dbReference type="Proteomes" id="UP000186168">
    <property type="component" value="Unassembled WGS sequence"/>
</dbReference>